<dbReference type="AlphaFoldDB" id="A0A9D4TUF4"/>
<protein>
    <submittedName>
        <fullName evidence="1">Uncharacterized protein</fullName>
    </submittedName>
</protein>
<proteinExistence type="predicted"/>
<reference evidence="1" key="1">
    <citation type="journal article" date="2019" name="Plant J.">
        <title>Chlorella vulgaris genome assembly and annotation reveals the molecular basis for metabolic acclimation to high light conditions.</title>
        <authorList>
            <person name="Cecchin M."/>
            <person name="Marcolungo L."/>
            <person name="Rossato M."/>
            <person name="Girolomoni L."/>
            <person name="Cosentino E."/>
            <person name="Cuine S."/>
            <person name="Li-Beisson Y."/>
            <person name="Delledonne M."/>
            <person name="Ballottari M."/>
        </authorList>
    </citation>
    <scope>NUCLEOTIDE SEQUENCE</scope>
    <source>
        <strain evidence="1">211/11P</strain>
    </source>
</reference>
<dbReference type="OrthoDB" id="552437at2759"/>
<evidence type="ECO:0000313" key="2">
    <source>
        <dbReference type="Proteomes" id="UP001055712"/>
    </source>
</evidence>
<organism evidence="1 2">
    <name type="scientific">Chlorella vulgaris</name>
    <name type="common">Green alga</name>
    <dbReference type="NCBI Taxonomy" id="3077"/>
    <lineage>
        <taxon>Eukaryota</taxon>
        <taxon>Viridiplantae</taxon>
        <taxon>Chlorophyta</taxon>
        <taxon>core chlorophytes</taxon>
        <taxon>Trebouxiophyceae</taxon>
        <taxon>Chlorellales</taxon>
        <taxon>Chlorellaceae</taxon>
        <taxon>Chlorella clade</taxon>
        <taxon>Chlorella</taxon>
    </lineage>
</organism>
<sequence length="507" mass="50663">MDVTKNGKTKTVPNGQCCSGTPNGCGTASGVCEYTFELNACTNIPTTPPRCTGTGIGTCDQAGLSNCEQSLCTDGHCADPSPKLAGTVCAAAPGECAEPFKCDGDSPACPTADDDIVYKTTECGTPATLPCDVAEVCTGSDVNCPDNAVKLAGTVCAAAPGECAEPFKCDGDSPACPTADDDIVYKTTECGTPATLPCDVAEVCTGSDVNCPDNAVKLAGTVCAAAPGECAEPFTCDGDSPACPTADDDIVYKTTECGTPATLPCDVAEVCTGSDVNCPDNAVKLAGTVCAAAPGECAEPFKCDGDSPACPTADDDIVYKTTECGTPATLPCDVAEVCTGSDVNCPDNAVKLAGTVCAAAPGECAEPFTCDGDSPACPTADDDIVYKTTECGTPATLPCDVAEVCTGSDVNCPDNAVKLAGTVCAAAPGECAEPFTCDGDSPACPTADDDIVYKTTECGTPATLPCDVAEVCTGSDVDCPADAKKPFGAPCNSNVITPAACDADDKW</sequence>
<name>A0A9D4TUF4_CHLVU</name>
<gene>
    <name evidence="1" type="ORF">D9Q98_002790</name>
</gene>
<evidence type="ECO:0000313" key="1">
    <source>
        <dbReference type="EMBL" id="KAI3434729.1"/>
    </source>
</evidence>
<dbReference type="EMBL" id="SIDB01000003">
    <property type="protein sequence ID" value="KAI3434729.1"/>
    <property type="molecule type" value="Genomic_DNA"/>
</dbReference>
<keyword evidence="2" id="KW-1185">Reference proteome</keyword>
<comment type="caution">
    <text evidence="1">The sequence shown here is derived from an EMBL/GenBank/DDBJ whole genome shotgun (WGS) entry which is preliminary data.</text>
</comment>
<accession>A0A9D4TUF4</accession>
<reference evidence="1" key="2">
    <citation type="submission" date="2020-11" db="EMBL/GenBank/DDBJ databases">
        <authorList>
            <person name="Cecchin M."/>
            <person name="Marcolungo L."/>
            <person name="Rossato M."/>
            <person name="Girolomoni L."/>
            <person name="Cosentino E."/>
            <person name="Cuine S."/>
            <person name="Li-Beisson Y."/>
            <person name="Delledonne M."/>
            <person name="Ballottari M."/>
        </authorList>
    </citation>
    <scope>NUCLEOTIDE SEQUENCE</scope>
    <source>
        <strain evidence="1">211/11P</strain>
        <tissue evidence="1">Whole cell</tissue>
    </source>
</reference>
<dbReference type="Proteomes" id="UP001055712">
    <property type="component" value="Unassembled WGS sequence"/>
</dbReference>